<dbReference type="InParanoid" id="A0A0D2WQ82"/>
<dbReference type="EMBL" id="KE346365">
    <property type="protein sequence ID" value="KJE93760.1"/>
    <property type="molecule type" value="Genomic_DNA"/>
</dbReference>
<evidence type="ECO:0000313" key="3">
    <source>
        <dbReference type="Proteomes" id="UP000008743"/>
    </source>
</evidence>
<sequence>MIGIVVAPPTLPEPAFDAFLSPAGAVLVPSFGAIQFPTFGGVRSRIERNCERPNLLIWPRRSRSTSASGPPSGTEAKAPAATVNPSAEDDRALIDRLPEALRKSFEAKWEAPALRKHLLEKLSTAQLFLSQKNAISVVQTELSAFASVVPEAISDTEQRRRTGGPELYPKLPNRLIAETVLDWIRLWSKNQAFMTVEELEGKLAQFSAREPSPAQEMANKAVSLDCDDEAWAAVGNQTP</sequence>
<proteinExistence type="predicted"/>
<feature type="region of interest" description="Disordered" evidence="1">
    <location>
        <begin position="59"/>
        <end position="89"/>
    </location>
</feature>
<dbReference type="AlphaFoldDB" id="A0A0D2WQ82"/>
<protein>
    <submittedName>
        <fullName evidence="2">Uncharacterized protein</fullName>
    </submittedName>
</protein>
<dbReference type="PhylomeDB" id="A0A0D2WQ82"/>
<name>A0A0D2WQ82_CAPO3</name>
<evidence type="ECO:0000313" key="2">
    <source>
        <dbReference type="EMBL" id="KJE93760.1"/>
    </source>
</evidence>
<keyword evidence="3" id="KW-1185">Reference proteome</keyword>
<evidence type="ECO:0000256" key="1">
    <source>
        <dbReference type="SAM" id="MobiDB-lite"/>
    </source>
</evidence>
<organism evidence="2 3">
    <name type="scientific">Capsaspora owczarzaki (strain ATCC 30864)</name>
    <dbReference type="NCBI Taxonomy" id="595528"/>
    <lineage>
        <taxon>Eukaryota</taxon>
        <taxon>Filasterea</taxon>
        <taxon>Capsaspora</taxon>
    </lineage>
</organism>
<gene>
    <name evidence="2" type="ORF">CAOG_009775</name>
</gene>
<reference evidence="3" key="1">
    <citation type="submission" date="2011-02" db="EMBL/GenBank/DDBJ databases">
        <title>The Genome Sequence of Capsaspora owczarzaki ATCC 30864.</title>
        <authorList>
            <person name="Russ C."/>
            <person name="Cuomo C."/>
            <person name="Burger G."/>
            <person name="Gray M.W."/>
            <person name="Holland P.W.H."/>
            <person name="King N."/>
            <person name="Lang F.B.F."/>
            <person name="Roger A.J."/>
            <person name="Ruiz-Trillo I."/>
            <person name="Young S.K."/>
            <person name="Zeng Q."/>
            <person name="Gargeya S."/>
            <person name="Alvarado L."/>
            <person name="Berlin A."/>
            <person name="Chapman S.B."/>
            <person name="Chen Z."/>
            <person name="Freedman E."/>
            <person name="Gellesch M."/>
            <person name="Goldberg J."/>
            <person name="Griggs A."/>
            <person name="Gujja S."/>
            <person name="Heilman E."/>
            <person name="Heiman D."/>
            <person name="Howarth C."/>
            <person name="Mehta T."/>
            <person name="Neiman D."/>
            <person name="Pearson M."/>
            <person name="Roberts A."/>
            <person name="Saif S."/>
            <person name="Shea T."/>
            <person name="Shenoy N."/>
            <person name="Sisk P."/>
            <person name="Stolte C."/>
            <person name="Sykes S."/>
            <person name="White J."/>
            <person name="Yandava C."/>
            <person name="Haas B."/>
            <person name="Nusbaum C."/>
            <person name="Birren B."/>
        </authorList>
    </citation>
    <scope>NUCLEOTIDE SEQUENCE</scope>
    <source>
        <strain evidence="3">ATCC 30864</strain>
    </source>
</reference>
<dbReference type="Proteomes" id="UP000008743">
    <property type="component" value="Unassembled WGS sequence"/>
</dbReference>
<accession>A0A0D2WQ82</accession>